<evidence type="ECO:0000256" key="1">
    <source>
        <dbReference type="ARBA" id="ARBA00023002"/>
    </source>
</evidence>
<dbReference type="Gene3D" id="3.50.50.60">
    <property type="entry name" value="FAD/NAD(P)-binding domain"/>
    <property type="match status" value="1"/>
</dbReference>
<feature type="domain" description="FAD dependent oxidoreductase" evidence="2">
    <location>
        <begin position="4"/>
        <end position="358"/>
    </location>
</feature>
<dbReference type="Gene3D" id="3.30.9.10">
    <property type="entry name" value="D-Amino Acid Oxidase, subunit A, domain 2"/>
    <property type="match status" value="1"/>
</dbReference>
<dbReference type="RefSeq" id="WP_185797130.1">
    <property type="nucleotide sequence ID" value="NZ_JACLQD010000002.1"/>
</dbReference>
<gene>
    <name evidence="3" type="ORF">H7F16_08470</name>
</gene>
<accession>A0A842I7C8</accession>
<dbReference type="Proteomes" id="UP000555411">
    <property type="component" value="Unassembled WGS sequence"/>
</dbReference>
<dbReference type="AlphaFoldDB" id="A0A842I7C8"/>
<keyword evidence="1" id="KW-0560">Oxidoreductase</keyword>
<comment type="caution">
    <text evidence="3">The sequence shown here is derived from an EMBL/GenBank/DDBJ whole genome shotgun (WGS) entry which is preliminary data.</text>
</comment>
<dbReference type="InterPro" id="IPR006076">
    <property type="entry name" value="FAD-dep_OxRdtase"/>
</dbReference>
<dbReference type="GO" id="GO:0016491">
    <property type="term" value="F:oxidoreductase activity"/>
    <property type="evidence" value="ECO:0007669"/>
    <property type="project" value="UniProtKB-KW"/>
</dbReference>
<evidence type="ECO:0000259" key="2">
    <source>
        <dbReference type="Pfam" id="PF01266"/>
    </source>
</evidence>
<name>A0A842I7C8_9RHOB</name>
<dbReference type="Pfam" id="PF01266">
    <property type="entry name" value="DAO"/>
    <property type="match status" value="1"/>
</dbReference>
<reference evidence="3 4" key="1">
    <citation type="journal article" date="2017" name="Int. J. Syst. Evol. Microbiol.">
        <title>Gemmobacter straminiformis sp. nov., isolated from an artificial fountain.</title>
        <authorList>
            <person name="Kang J.Y."/>
            <person name="Kim M.J."/>
            <person name="Chun J."/>
            <person name="Son K.P."/>
            <person name="Jahng K.Y."/>
        </authorList>
    </citation>
    <scope>NUCLEOTIDE SEQUENCE [LARGE SCALE GENOMIC DNA]</scope>
    <source>
        <strain evidence="3 4">CAM-8</strain>
    </source>
</reference>
<dbReference type="PANTHER" id="PTHR13847">
    <property type="entry name" value="SARCOSINE DEHYDROGENASE-RELATED"/>
    <property type="match status" value="1"/>
</dbReference>
<dbReference type="InterPro" id="IPR036188">
    <property type="entry name" value="FAD/NAD-bd_sf"/>
</dbReference>
<sequence length="390" mass="42041">MQADVVVIGGAVMGASVAFWLTKLHPGLDVLVVERDPTFARASTALSAAGIRQQFTNPVNVEISRFGIDFIKNFETRLGHDVGIPTLGLRENGYLFLATTESARDTLTEVAAMQRNHGAATEIISPAETAARFPWLNTEDLVAASFGPRDEGFFDNMGLLSGFRAAAKAQGARFITDTVTGLTVASGRVTGVTLGQGGHVACAKAVNAAGPRAAEVMAWAGLPLAVEPRKRTVFVIDAPNARHPGSPLMIDQDYWIRPEHGQWVTATVPSDDGPCDIDDFDADFQLWEDVIWPALWHRAPGFDAVKVIRHWVGHYAYNTLDQNAILGPHPDMPNLYLMNGFSGHGLQQAPAVGRGIAEHILTGGWQTLDLSDLSVERMLSGKPFAELAIV</sequence>
<protein>
    <submittedName>
        <fullName evidence="3">FAD-binding oxidoreductase</fullName>
    </submittedName>
</protein>
<dbReference type="GO" id="GO:0005737">
    <property type="term" value="C:cytoplasm"/>
    <property type="evidence" value="ECO:0007669"/>
    <property type="project" value="TreeGrafter"/>
</dbReference>
<organism evidence="3 4">
    <name type="scientific">Paragemmobacter straminiformis</name>
    <dbReference type="NCBI Taxonomy" id="2045119"/>
    <lineage>
        <taxon>Bacteria</taxon>
        <taxon>Pseudomonadati</taxon>
        <taxon>Pseudomonadota</taxon>
        <taxon>Alphaproteobacteria</taxon>
        <taxon>Rhodobacterales</taxon>
        <taxon>Paracoccaceae</taxon>
        <taxon>Paragemmobacter</taxon>
    </lineage>
</organism>
<dbReference type="EMBL" id="JACLQD010000002">
    <property type="protein sequence ID" value="MBC2835539.1"/>
    <property type="molecule type" value="Genomic_DNA"/>
</dbReference>
<keyword evidence="4" id="KW-1185">Reference proteome</keyword>
<evidence type="ECO:0000313" key="4">
    <source>
        <dbReference type="Proteomes" id="UP000555411"/>
    </source>
</evidence>
<dbReference type="SUPFAM" id="SSF51905">
    <property type="entry name" value="FAD/NAD(P)-binding domain"/>
    <property type="match status" value="1"/>
</dbReference>
<proteinExistence type="predicted"/>
<dbReference type="PANTHER" id="PTHR13847:SF287">
    <property type="entry name" value="FAD-DEPENDENT OXIDOREDUCTASE DOMAIN-CONTAINING PROTEIN 1"/>
    <property type="match status" value="1"/>
</dbReference>
<evidence type="ECO:0000313" key="3">
    <source>
        <dbReference type="EMBL" id="MBC2835539.1"/>
    </source>
</evidence>
<dbReference type="GO" id="GO:0032981">
    <property type="term" value="P:mitochondrial respiratory chain complex I assembly"/>
    <property type="evidence" value="ECO:0007669"/>
    <property type="project" value="TreeGrafter"/>
</dbReference>